<organism evidence="3 5">
    <name type="scientific">Marivita cryptomonadis</name>
    <dbReference type="NCBI Taxonomy" id="505252"/>
    <lineage>
        <taxon>Bacteria</taxon>
        <taxon>Pseudomonadati</taxon>
        <taxon>Pseudomonadota</taxon>
        <taxon>Alphaproteobacteria</taxon>
        <taxon>Rhodobacterales</taxon>
        <taxon>Roseobacteraceae</taxon>
        <taxon>Marivita</taxon>
    </lineage>
</organism>
<dbReference type="EMBL" id="JAFBXF010000006">
    <property type="protein sequence ID" value="MBM2417593.1"/>
    <property type="molecule type" value="Genomic_DNA"/>
</dbReference>
<evidence type="ECO:0000313" key="3">
    <source>
        <dbReference type="EMBL" id="MBM2412925.1"/>
    </source>
</evidence>
<dbReference type="AlphaFoldDB" id="A0A9Q2NY31"/>
<reference evidence="3 6" key="1">
    <citation type="submission" date="2021-01" db="EMBL/GenBank/DDBJ databases">
        <title>Diatom-associated Roseobacters Show Island Model of Population Structure.</title>
        <authorList>
            <person name="Qu L."/>
            <person name="Feng X."/>
            <person name="Chen Y."/>
            <person name="Li L."/>
            <person name="Wang X."/>
            <person name="Hu Z."/>
            <person name="Wang H."/>
            <person name="Luo H."/>
        </authorList>
    </citation>
    <scope>NUCLEOTIDE SEQUENCE</scope>
    <source>
        <strain evidence="4 6">CC28-63</strain>
        <strain evidence="3">CC28-69</strain>
    </source>
</reference>
<protein>
    <submittedName>
        <fullName evidence="3">Tripartite tricarboxylate transporter TctB family protein</fullName>
    </submittedName>
</protein>
<dbReference type="Proteomes" id="UP000809440">
    <property type="component" value="Unassembled WGS sequence"/>
</dbReference>
<dbReference type="InterPro" id="IPR009936">
    <property type="entry name" value="DUF1468"/>
</dbReference>
<gene>
    <name evidence="3" type="ORF">JQX41_11470</name>
    <name evidence="4" type="ORF">JQX48_11475</name>
</gene>
<comment type="caution">
    <text evidence="3">The sequence shown here is derived from an EMBL/GenBank/DDBJ whole genome shotgun (WGS) entry which is preliminary data.</text>
</comment>
<keyword evidence="1" id="KW-0812">Transmembrane</keyword>
<dbReference type="Pfam" id="PF07331">
    <property type="entry name" value="TctB"/>
    <property type="match status" value="1"/>
</dbReference>
<dbReference type="RefSeq" id="WP_085627578.1">
    <property type="nucleotide sequence ID" value="NZ_JAFBWU010000006.1"/>
</dbReference>
<feature type="domain" description="DUF1468" evidence="2">
    <location>
        <begin position="9"/>
        <end position="141"/>
    </location>
</feature>
<evidence type="ECO:0000313" key="5">
    <source>
        <dbReference type="Proteomes" id="UP000755667"/>
    </source>
</evidence>
<dbReference type="EMBL" id="JAFBXE010000006">
    <property type="protein sequence ID" value="MBM2412925.1"/>
    <property type="molecule type" value="Genomic_DNA"/>
</dbReference>
<proteinExistence type="predicted"/>
<dbReference type="OrthoDB" id="7869580at2"/>
<feature type="transmembrane region" description="Helical" evidence="1">
    <location>
        <begin position="71"/>
        <end position="88"/>
    </location>
</feature>
<feature type="transmembrane region" description="Helical" evidence="1">
    <location>
        <begin position="39"/>
        <end position="59"/>
    </location>
</feature>
<keyword evidence="6" id="KW-1185">Reference proteome</keyword>
<name>A0A9Q2NY31_9RHOB</name>
<evidence type="ECO:0000313" key="6">
    <source>
        <dbReference type="Proteomes" id="UP000809440"/>
    </source>
</evidence>
<dbReference type="Proteomes" id="UP000755667">
    <property type="component" value="Unassembled WGS sequence"/>
</dbReference>
<dbReference type="GeneID" id="62639301"/>
<feature type="transmembrane region" description="Helical" evidence="1">
    <location>
        <begin position="118"/>
        <end position="140"/>
    </location>
</feature>
<sequence length="149" mass="16070">MGAVTERRVTSLIVLLIAAALLSQTFGQAYSGLGAFSPMFFPQIVLGFWVAVAALDVVSELRRSSSSDHPRLMRVSFMGLATLLFLYGMTRLGFFLSAVPFSITSLVVLGLRNPLAILAVGVGVPAALVALFNHLLVLPLPTSPFTWWF</sequence>
<evidence type="ECO:0000313" key="4">
    <source>
        <dbReference type="EMBL" id="MBM2417593.1"/>
    </source>
</evidence>
<evidence type="ECO:0000259" key="2">
    <source>
        <dbReference type="Pfam" id="PF07331"/>
    </source>
</evidence>
<keyword evidence="1" id="KW-1133">Transmembrane helix</keyword>
<evidence type="ECO:0000256" key="1">
    <source>
        <dbReference type="SAM" id="Phobius"/>
    </source>
</evidence>
<accession>A0A9Q2NY31</accession>
<keyword evidence="1" id="KW-0472">Membrane</keyword>